<evidence type="ECO:0000313" key="3">
    <source>
        <dbReference type="EMBL" id="TMQ72344.1"/>
    </source>
</evidence>
<dbReference type="GO" id="GO:0016491">
    <property type="term" value="F:oxidoreductase activity"/>
    <property type="evidence" value="ECO:0007669"/>
    <property type="project" value="InterPro"/>
</dbReference>
<reference evidence="3 4" key="1">
    <citation type="journal article" date="2019" name="Nat. Microbiol.">
        <title>Mediterranean grassland soil C-N compound turnover is dependent on rainfall and depth, and is mediated by genomically divergent microorganisms.</title>
        <authorList>
            <person name="Diamond S."/>
            <person name="Andeer P.F."/>
            <person name="Li Z."/>
            <person name="Crits-Christoph A."/>
            <person name="Burstein D."/>
            <person name="Anantharaman K."/>
            <person name="Lane K.R."/>
            <person name="Thomas B.C."/>
            <person name="Pan C."/>
            <person name="Northen T.R."/>
            <person name="Banfield J.F."/>
        </authorList>
    </citation>
    <scope>NUCLEOTIDE SEQUENCE [LARGE SCALE GENOMIC DNA]</scope>
    <source>
        <strain evidence="3">WS_10</strain>
    </source>
</reference>
<feature type="domain" description="Alkyl hydroperoxide reductase subunit C/ Thiol specific antioxidant" evidence="2">
    <location>
        <begin position="52"/>
        <end position="166"/>
    </location>
</feature>
<sequence length="208" mass="22225">MWLPFLGLVSLLWIGSGVDLARTTSRPPERPTHLGNSVAGHVPEPPPTVLRVGDSAPDFSFEAYDGHVMRLHHLLDQGAVLLVFGAREADLARLQRERGALLDLGVVPVAIVDSRPGSTGAMARRMGLHYSVLADSRGVIADLFSAIDGERVVPSWFVLDGHGHVRGGIRGGLPTIDWTRVCARALALPMPGVAFPTFHGARAADGRP</sequence>
<name>A0A538U8X4_UNCEI</name>
<gene>
    <name evidence="3" type="ORF">E6K80_03130</name>
</gene>
<accession>A0A538U8X4</accession>
<dbReference type="Pfam" id="PF00578">
    <property type="entry name" value="AhpC-TSA"/>
    <property type="match status" value="1"/>
</dbReference>
<proteinExistence type="predicted"/>
<dbReference type="InterPro" id="IPR000866">
    <property type="entry name" value="AhpC/TSA"/>
</dbReference>
<organism evidence="3 4">
    <name type="scientific">Eiseniibacteriota bacterium</name>
    <dbReference type="NCBI Taxonomy" id="2212470"/>
    <lineage>
        <taxon>Bacteria</taxon>
        <taxon>Candidatus Eiseniibacteriota</taxon>
    </lineage>
</organism>
<dbReference type="GO" id="GO:0016209">
    <property type="term" value="F:antioxidant activity"/>
    <property type="evidence" value="ECO:0007669"/>
    <property type="project" value="InterPro"/>
</dbReference>
<dbReference type="InterPro" id="IPR036249">
    <property type="entry name" value="Thioredoxin-like_sf"/>
</dbReference>
<dbReference type="Gene3D" id="3.40.30.10">
    <property type="entry name" value="Glutaredoxin"/>
    <property type="match status" value="1"/>
</dbReference>
<dbReference type="AlphaFoldDB" id="A0A538U8X4"/>
<dbReference type="Proteomes" id="UP000319836">
    <property type="component" value="Unassembled WGS sequence"/>
</dbReference>
<protein>
    <submittedName>
        <fullName evidence="3">Redoxin domain-containing protein</fullName>
    </submittedName>
</protein>
<evidence type="ECO:0000259" key="2">
    <source>
        <dbReference type="Pfam" id="PF00578"/>
    </source>
</evidence>
<evidence type="ECO:0000313" key="4">
    <source>
        <dbReference type="Proteomes" id="UP000319836"/>
    </source>
</evidence>
<evidence type="ECO:0000256" key="1">
    <source>
        <dbReference type="SAM" id="MobiDB-lite"/>
    </source>
</evidence>
<dbReference type="EMBL" id="VBPA01000066">
    <property type="protein sequence ID" value="TMQ72344.1"/>
    <property type="molecule type" value="Genomic_DNA"/>
</dbReference>
<comment type="caution">
    <text evidence="3">The sequence shown here is derived from an EMBL/GenBank/DDBJ whole genome shotgun (WGS) entry which is preliminary data.</text>
</comment>
<feature type="region of interest" description="Disordered" evidence="1">
    <location>
        <begin position="24"/>
        <end position="46"/>
    </location>
</feature>
<dbReference type="SUPFAM" id="SSF52833">
    <property type="entry name" value="Thioredoxin-like"/>
    <property type="match status" value="1"/>
</dbReference>